<dbReference type="GO" id="GO:0046342">
    <property type="term" value="P:CDP-diacylglycerol catabolic process"/>
    <property type="evidence" value="ECO:0007669"/>
    <property type="project" value="UniProtKB-UniPathway"/>
</dbReference>
<gene>
    <name evidence="20" type="ORF">DFP86_107172</name>
</gene>
<evidence type="ECO:0000256" key="19">
    <source>
        <dbReference type="SAM" id="SignalP"/>
    </source>
</evidence>
<dbReference type="Pfam" id="PF02611">
    <property type="entry name" value="CDH"/>
    <property type="match status" value="1"/>
</dbReference>
<evidence type="ECO:0000256" key="9">
    <source>
        <dbReference type="ARBA" id="ARBA00022516"/>
    </source>
</evidence>
<dbReference type="GO" id="GO:0008715">
    <property type="term" value="F:CDP-diacylglycerol diphosphatase activity"/>
    <property type="evidence" value="ECO:0007669"/>
    <property type="project" value="UniProtKB-EC"/>
</dbReference>
<evidence type="ECO:0000256" key="13">
    <source>
        <dbReference type="ARBA" id="ARBA00023098"/>
    </source>
</evidence>
<evidence type="ECO:0000256" key="5">
    <source>
        <dbReference type="ARBA" id="ARBA00006435"/>
    </source>
</evidence>
<comment type="catalytic activity">
    <reaction evidence="1">
        <text>a CDP-1,2-diacyl-sn-glycerol + H2O = a 1,2-diacyl-sn-glycero-3-phosphate + CMP + 2 H(+)</text>
        <dbReference type="Rhea" id="RHEA:15221"/>
        <dbReference type="ChEBI" id="CHEBI:15377"/>
        <dbReference type="ChEBI" id="CHEBI:15378"/>
        <dbReference type="ChEBI" id="CHEBI:58332"/>
        <dbReference type="ChEBI" id="CHEBI:58608"/>
        <dbReference type="ChEBI" id="CHEBI:60377"/>
        <dbReference type="EC" id="3.6.1.26"/>
    </reaction>
</comment>
<dbReference type="InterPro" id="IPR003763">
    <property type="entry name" value="CDP-diacylglyc_Pase"/>
</dbReference>
<dbReference type="UniPathway" id="UPA00609">
    <property type="reaction ID" value="UER00664"/>
</dbReference>
<comment type="similarity">
    <text evidence="5">Belongs to the Cdh family.</text>
</comment>
<evidence type="ECO:0000256" key="12">
    <source>
        <dbReference type="ARBA" id="ARBA00022989"/>
    </source>
</evidence>
<dbReference type="AlphaFoldDB" id="A0A4R7B7V6"/>
<comment type="subcellular location">
    <subcellularLocation>
        <location evidence="2">Cell membrane</location>
        <topology evidence="2">Single-pass membrane protein</topology>
    </subcellularLocation>
</comment>
<evidence type="ECO:0000313" key="20">
    <source>
        <dbReference type="EMBL" id="TDR79806.1"/>
    </source>
</evidence>
<comment type="pathway">
    <text evidence="4">Lipid metabolism.</text>
</comment>
<evidence type="ECO:0000313" key="21">
    <source>
        <dbReference type="Proteomes" id="UP000295611"/>
    </source>
</evidence>
<evidence type="ECO:0000256" key="11">
    <source>
        <dbReference type="ARBA" id="ARBA00022801"/>
    </source>
</evidence>
<keyword evidence="16" id="KW-1208">Phospholipid metabolism</keyword>
<evidence type="ECO:0000256" key="10">
    <source>
        <dbReference type="ARBA" id="ARBA00022692"/>
    </source>
</evidence>
<keyword evidence="12" id="KW-1133">Transmembrane helix</keyword>
<name>A0A4R7B7V6_9NEIS</name>
<keyword evidence="9" id="KW-0444">Lipid biosynthesis</keyword>
<dbReference type="NCBIfam" id="NF003986">
    <property type="entry name" value="PRK05471.1-5"/>
    <property type="match status" value="1"/>
</dbReference>
<evidence type="ECO:0000256" key="3">
    <source>
        <dbReference type="ARBA" id="ARBA00004927"/>
    </source>
</evidence>
<comment type="pathway">
    <text evidence="3">Phospholipid metabolism; CDP-diacylglycerol degradation; phosphatidate from CDP-diacylglycerol: step 1/1.</text>
</comment>
<evidence type="ECO:0000256" key="15">
    <source>
        <dbReference type="ARBA" id="ARBA00023209"/>
    </source>
</evidence>
<reference evidence="20 21" key="1">
    <citation type="submission" date="2019-03" db="EMBL/GenBank/DDBJ databases">
        <title>Genomic Encyclopedia of Type Strains, Phase III (KMG-III): the genomes of soil and plant-associated and newly described type strains.</title>
        <authorList>
            <person name="Whitman W."/>
        </authorList>
    </citation>
    <scope>NUCLEOTIDE SEQUENCE [LARGE SCALE GENOMIC DNA]</scope>
    <source>
        <strain evidence="20 21">CECT 8976</strain>
    </source>
</reference>
<evidence type="ECO:0000256" key="2">
    <source>
        <dbReference type="ARBA" id="ARBA00004162"/>
    </source>
</evidence>
<dbReference type="InterPro" id="IPR036265">
    <property type="entry name" value="HIT-like_sf"/>
</dbReference>
<evidence type="ECO:0000256" key="14">
    <source>
        <dbReference type="ARBA" id="ARBA00023136"/>
    </source>
</evidence>
<evidence type="ECO:0000256" key="16">
    <source>
        <dbReference type="ARBA" id="ARBA00023264"/>
    </source>
</evidence>
<evidence type="ECO:0000256" key="8">
    <source>
        <dbReference type="ARBA" id="ARBA00022475"/>
    </source>
</evidence>
<dbReference type="SUPFAM" id="SSF54197">
    <property type="entry name" value="HIT-like"/>
    <property type="match status" value="1"/>
</dbReference>
<dbReference type="RefSeq" id="WP_133680862.1">
    <property type="nucleotide sequence ID" value="NZ_SNZP01000007.1"/>
</dbReference>
<evidence type="ECO:0000256" key="17">
    <source>
        <dbReference type="ARBA" id="ARBA00032888"/>
    </source>
</evidence>
<keyword evidence="19" id="KW-0732">Signal</keyword>
<organism evidence="20 21">
    <name type="scientific">Paludibacterium purpuratum</name>
    <dbReference type="NCBI Taxonomy" id="1144873"/>
    <lineage>
        <taxon>Bacteria</taxon>
        <taxon>Pseudomonadati</taxon>
        <taxon>Pseudomonadota</taxon>
        <taxon>Betaproteobacteria</taxon>
        <taxon>Neisseriales</taxon>
        <taxon>Chromobacteriaceae</taxon>
        <taxon>Paludibacterium</taxon>
    </lineage>
</organism>
<protein>
    <recommendedName>
        <fullName evidence="7">CDP-diacylglycerol pyrophosphatase</fullName>
        <ecNumber evidence="6">3.6.1.26</ecNumber>
    </recommendedName>
    <alternativeName>
        <fullName evidence="17">CDP-diacylglycerol phosphatidylhydrolase</fullName>
    </alternativeName>
    <alternativeName>
        <fullName evidence="18">CDP-diglyceride hydrolase</fullName>
    </alternativeName>
</protein>
<evidence type="ECO:0000256" key="6">
    <source>
        <dbReference type="ARBA" id="ARBA00012375"/>
    </source>
</evidence>
<dbReference type="GO" id="GO:0005886">
    <property type="term" value="C:plasma membrane"/>
    <property type="evidence" value="ECO:0007669"/>
    <property type="project" value="UniProtKB-SubCell"/>
</dbReference>
<evidence type="ECO:0000256" key="1">
    <source>
        <dbReference type="ARBA" id="ARBA00001007"/>
    </source>
</evidence>
<keyword evidence="13" id="KW-0443">Lipid metabolism</keyword>
<feature type="signal peptide" evidence="19">
    <location>
        <begin position="1"/>
        <end position="25"/>
    </location>
</feature>
<keyword evidence="8" id="KW-1003">Cell membrane</keyword>
<dbReference type="EC" id="3.6.1.26" evidence="6"/>
<proteinExistence type="inferred from homology"/>
<keyword evidence="10" id="KW-0812">Transmembrane</keyword>
<sequence length="258" mass="28272">MPKLCRAIRRLSIALALLAPLAASADSDALWRIVSQQCVPNQRQHGQPVPCAEVALRPDEAHGYVVFKDRNGPLQYLLMPTAKITGIESPLLLTDKVPDFFALAWQARDYMARKYGRQIDRSDVALAINSSQGRSQNQLHIHISCVVPALKSQLAAQQAKIGESWQPLPGGLNGHAYWARRLARANLNGTELFKEVADQLPQARAAMGDYTLAVVGARFADGREGFYLLADKADVVHGDFASSEGDVQDHACTVLHQQ</sequence>
<dbReference type="EMBL" id="SNZP01000007">
    <property type="protein sequence ID" value="TDR79806.1"/>
    <property type="molecule type" value="Genomic_DNA"/>
</dbReference>
<comment type="caution">
    <text evidence="20">The sequence shown here is derived from an EMBL/GenBank/DDBJ whole genome shotgun (WGS) entry which is preliminary data.</text>
</comment>
<evidence type="ECO:0000256" key="18">
    <source>
        <dbReference type="ARBA" id="ARBA00032892"/>
    </source>
</evidence>
<keyword evidence="21" id="KW-1185">Reference proteome</keyword>
<evidence type="ECO:0000256" key="4">
    <source>
        <dbReference type="ARBA" id="ARBA00005189"/>
    </source>
</evidence>
<accession>A0A4R7B7V6</accession>
<keyword evidence="11" id="KW-0378">Hydrolase</keyword>
<feature type="chain" id="PRO_5020560309" description="CDP-diacylglycerol pyrophosphatase" evidence="19">
    <location>
        <begin position="26"/>
        <end position="258"/>
    </location>
</feature>
<dbReference type="GO" id="GO:0008654">
    <property type="term" value="P:phospholipid biosynthetic process"/>
    <property type="evidence" value="ECO:0007669"/>
    <property type="project" value="UniProtKB-KW"/>
</dbReference>
<dbReference type="PIRSF" id="PIRSF001273">
    <property type="entry name" value="CDH"/>
    <property type="match status" value="1"/>
</dbReference>
<evidence type="ECO:0000256" key="7">
    <source>
        <dbReference type="ARBA" id="ARBA00019608"/>
    </source>
</evidence>
<dbReference type="Gene3D" id="3.30.428.30">
    <property type="entry name" value="HIT family - CDH-like"/>
    <property type="match status" value="1"/>
</dbReference>
<keyword evidence="15" id="KW-0594">Phospholipid biosynthesis</keyword>
<dbReference type="OrthoDB" id="481399at2"/>
<keyword evidence="14" id="KW-0472">Membrane</keyword>
<dbReference type="Proteomes" id="UP000295611">
    <property type="component" value="Unassembled WGS sequence"/>
</dbReference>